<evidence type="ECO:0008006" key="3">
    <source>
        <dbReference type="Google" id="ProtNLM"/>
    </source>
</evidence>
<evidence type="ECO:0000313" key="1">
    <source>
        <dbReference type="EMBL" id="OHA71277.1"/>
    </source>
</evidence>
<proteinExistence type="predicted"/>
<protein>
    <recommendedName>
        <fullName evidence="3">RNase H type-1 domain-containing protein</fullName>
    </recommendedName>
</protein>
<comment type="caution">
    <text evidence="1">The sequence shown here is derived from an EMBL/GenBank/DDBJ whole genome shotgun (WGS) entry which is preliminary data.</text>
</comment>
<accession>A0A1G2REU4</accession>
<dbReference type="EMBL" id="MHUC01000006">
    <property type="protein sequence ID" value="OHA71277.1"/>
    <property type="molecule type" value="Genomic_DNA"/>
</dbReference>
<reference evidence="1 2" key="1">
    <citation type="journal article" date="2016" name="Nat. Commun.">
        <title>Thousands of microbial genomes shed light on interconnected biogeochemical processes in an aquifer system.</title>
        <authorList>
            <person name="Anantharaman K."/>
            <person name="Brown C.T."/>
            <person name="Hug L.A."/>
            <person name="Sharon I."/>
            <person name="Castelle C.J."/>
            <person name="Probst A.J."/>
            <person name="Thomas B.C."/>
            <person name="Singh A."/>
            <person name="Wilkins M.J."/>
            <person name="Karaoz U."/>
            <person name="Brodie E.L."/>
            <person name="Williams K.H."/>
            <person name="Hubbard S.S."/>
            <person name="Banfield J.F."/>
        </authorList>
    </citation>
    <scope>NUCLEOTIDE SEQUENCE [LARGE SCALE GENOMIC DNA]</scope>
</reference>
<dbReference type="Proteomes" id="UP000177078">
    <property type="component" value="Unassembled WGS sequence"/>
</dbReference>
<sequence length="192" mass="22703">MRLEKEYKQLIVLIDSSGGRKKDSKNGGGSAFWAAYLYDPFNKEKISKLSLELPSEKRFEIDILLQKSPILPIRCGAVFSDKRGPNNIFYEGLIDVLQSCLYLVKKYSWNLNLIIMGDCKRVFDEIKVNQPAPGSQSFYDTFKGIEREYTNLNSRVEYRWCQREEWKEYQRIDRIAKDFKNKIMNTWKEEEK</sequence>
<dbReference type="AlphaFoldDB" id="A0A1G2REU4"/>
<dbReference type="STRING" id="1802457.A3F15_01500"/>
<name>A0A1G2REU4_9BACT</name>
<gene>
    <name evidence="1" type="ORF">A3F15_01500</name>
</gene>
<evidence type="ECO:0000313" key="2">
    <source>
        <dbReference type="Proteomes" id="UP000177078"/>
    </source>
</evidence>
<organism evidence="1 2">
    <name type="scientific">Candidatus Wildermuthbacteria bacterium RIFCSPHIGHO2_12_FULL_40_12</name>
    <dbReference type="NCBI Taxonomy" id="1802457"/>
    <lineage>
        <taxon>Bacteria</taxon>
        <taxon>Candidatus Wildermuthiibacteriota</taxon>
    </lineage>
</organism>